<evidence type="ECO:0000313" key="2">
    <source>
        <dbReference type="EMBL" id="OFI49319.1"/>
    </source>
</evidence>
<dbReference type="GO" id="GO:0016747">
    <property type="term" value="F:acyltransferase activity, transferring groups other than amino-acyl groups"/>
    <property type="evidence" value="ECO:0007669"/>
    <property type="project" value="InterPro"/>
</dbReference>
<dbReference type="Proteomes" id="UP000178622">
    <property type="component" value="Unassembled WGS sequence"/>
</dbReference>
<gene>
    <name evidence="2" type="ORF">BG261_01685</name>
</gene>
<dbReference type="PROSITE" id="PS51186">
    <property type="entry name" value="GNAT"/>
    <property type="match status" value="1"/>
</dbReference>
<name>A0A1E8GM33_9LACT</name>
<reference evidence="3" key="1">
    <citation type="submission" date="2016-09" db="EMBL/GenBank/DDBJ databases">
        <title>Draft genome sequence of a novel species of the family Streptococcaceae isolated from flowers.</title>
        <authorList>
            <person name="Chuah L.-O."/>
            <person name="Yap K.-P."/>
            <person name="Thong K.L."/>
            <person name="Liong M.T."/>
            <person name="Ahmad R."/>
            <person name="Rusul G."/>
        </authorList>
    </citation>
    <scope>NUCLEOTIDE SEQUENCE [LARGE SCALE GENOMIC DNA]</scope>
    <source>
        <strain evidence="3">DF1</strain>
    </source>
</reference>
<keyword evidence="3" id="KW-1185">Reference proteome</keyword>
<dbReference type="PANTHER" id="PTHR43415">
    <property type="entry name" value="SPERMIDINE N(1)-ACETYLTRANSFERASE"/>
    <property type="match status" value="1"/>
</dbReference>
<dbReference type="SUPFAM" id="SSF55729">
    <property type="entry name" value="Acyl-CoA N-acyltransferases (Nat)"/>
    <property type="match status" value="1"/>
</dbReference>
<evidence type="ECO:0000313" key="3">
    <source>
        <dbReference type="Proteomes" id="UP000178622"/>
    </source>
</evidence>
<organism evidence="2 3">
    <name type="scientific">Floricoccus tropicus</name>
    <dbReference type="NCBI Taxonomy" id="1859473"/>
    <lineage>
        <taxon>Bacteria</taxon>
        <taxon>Bacillati</taxon>
        <taxon>Bacillota</taxon>
        <taxon>Bacilli</taxon>
        <taxon>Lactobacillales</taxon>
        <taxon>Streptococcaceae</taxon>
        <taxon>Floricoccus</taxon>
    </lineage>
</organism>
<comment type="caution">
    <text evidence="2">The sequence shown here is derived from an EMBL/GenBank/DDBJ whole genome shotgun (WGS) entry which is preliminary data.</text>
</comment>
<dbReference type="RefSeq" id="WP_070791843.1">
    <property type="nucleotide sequence ID" value="NZ_MKIR01000012.1"/>
</dbReference>
<dbReference type="PANTHER" id="PTHR43415:SF3">
    <property type="entry name" value="GNAT-FAMILY ACETYLTRANSFERASE"/>
    <property type="match status" value="1"/>
</dbReference>
<dbReference type="Pfam" id="PF13302">
    <property type="entry name" value="Acetyltransf_3"/>
    <property type="match status" value="1"/>
</dbReference>
<dbReference type="EMBL" id="MKIR01000012">
    <property type="protein sequence ID" value="OFI49319.1"/>
    <property type="molecule type" value="Genomic_DNA"/>
</dbReference>
<sequence>MDTKNYLVGETIYLDRVKEEDIDELLSIENSYATKFLADDELPYPQTREELENTLAVESPNQFLGIYNSERREIIGSVAVFNVNLVHSNCEIGLSISEYWQGEGVGTETFELILGHIFNNLPVNKIKVEVFDFNEPAIKLYEKFNFHLDGRLRQEIFRFGEYHDLLEYSLLREEYEAELASEENLNNENK</sequence>
<proteinExistence type="predicted"/>
<feature type="domain" description="N-acetyltransferase" evidence="1">
    <location>
        <begin position="12"/>
        <end position="173"/>
    </location>
</feature>
<dbReference type="InterPro" id="IPR000182">
    <property type="entry name" value="GNAT_dom"/>
</dbReference>
<evidence type="ECO:0000259" key="1">
    <source>
        <dbReference type="PROSITE" id="PS51186"/>
    </source>
</evidence>
<protein>
    <recommendedName>
        <fullName evidence="1">N-acetyltransferase domain-containing protein</fullName>
    </recommendedName>
</protein>
<dbReference type="STRING" id="1859473.BG261_01685"/>
<dbReference type="Gene3D" id="3.40.630.30">
    <property type="match status" value="1"/>
</dbReference>
<dbReference type="AlphaFoldDB" id="A0A1E8GM33"/>
<dbReference type="OrthoDB" id="9795206at2"/>
<dbReference type="InterPro" id="IPR016181">
    <property type="entry name" value="Acyl_CoA_acyltransferase"/>
</dbReference>
<accession>A0A1E8GM33</accession>